<keyword evidence="8" id="KW-1185">Reference proteome</keyword>
<dbReference type="Pfam" id="PF07690">
    <property type="entry name" value="MFS_1"/>
    <property type="match status" value="2"/>
</dbReference>
<feature type="transmembrane region" description="Helical" evidence="5">
    <location>
        <begin position="382"/>
        <end position="404"/>
    </location>
</feature>
<feature type="transmembrane region" description="Helical" evidence="5">
    <location>
        <begin position="324"/>
        <end position="346"/>
    </location>
</feature>
<evidence type="ECO:0000313" key="7">
    <source>
        <dbReference type="EMBL" id="KAF7194928.1"/>
    </source>
</evidence>
<dbReference type="PANTHER" id="PTHR23501">
    <property type="entry name" value="MAJOR FACILITATOR SUPERFAMILY"/>
    <property type="match status" value="1"/>
</dbReference>
<dbReference type="InterPro" id="IPR011701">
    <property type="entry name" value="MFS"/>
</dbReference>
<dbReference type="PROSITE" id="PS50850">
    <property type="entry name" value="MFS"/>
    <property type="match status" value="1"/>
</dbReference>
<feature type="transmembrane region" description="Helical" evidence="5">
    <location>
        <begin position="416"/>
        <end position="439"/>
    </location>
</feature>
<evidence type="ECO:0000256" key="5">
    <source>
        <dbReference type="SAM" id="Phobius"/>
    </source>
</evidence>
<evidence type="ECO:0000256" key="2">
    <source>
        <dbReference type="ARBA" id="ARBA00022692"/>
    </source>
</evidence>
<dbReference type="GO" id="GO:0015343">
    <property type="term" value="F:siderophore-iron transmembrane transporter activity"/>
    <property type="evidence" value="ECO:0007669"/>
    <property type="project" value="TreeGrafter"/>
</dbReference>
<feature type="transmembrane region" description="Helical" evidence="5">
    <location>
        <begin position="49"/>
        <end position="69"/>
    </location>
</feature>
<feature type="transmembrane region" description="Helical" evidence="5">
    <location>
        <begin position="488"/>
        <end position="510"/>
    </location>
</feature>
<accession>A0A8H6RPJ3</accession>
<name>A0A8H6RPJ3_9PEZI</name>
<gene>
    <name evidence="7" type="ORF">HII31_03765</name>
</gene>
<dbReference type="EMBL" id="JABCIY010000047">
    <property type="protein sequence ID" value="KAF7194928.1"/>
    <property type="molecule type" value="Genomic_DNA"/>
</dbReference>
<evidence type="ECO:0000256" key="3">
    <source>
        <dbReference type="ARBA" id="ARBA00022989"/>
    </source>
</evidence>
<keyword evidence="3 5" id="KW-1133">Transmembrane helix</keyword>
<feature type="transmembrane region" description="Helical" evidence="5">
    <location>
        <begin position="81"/>
        <end position="103"/>
    </location>
</feature>
<dbReference type="GO" id="GO:0005886">
    <property type="term" value="C:plasma membrane"/>
    <property type="evidence" value="ECO:0007669"/>
    <property type="project" value="TreeGrafter"/>
</dbReference>
<dbReference type="SUPFAM" id="SSF103473">
    <property type="entry name" value="MFS general substrate transporter"/>
    <property type="match status" value="1"/>
</dbReference>
<evidence type="ECO:0000256" key="4">
    <source>
        <dbReference type="ARBA" id="ARBA00023136"/>
    </source>
</evidence>
<proteinExistence type="predicted"/>
<feature type="transmembrane region" description="Helical" evidence="5">
    <location>
        <begin position="353"/>
        <end position="370"/>
    </location>
</feature>
<comment type="subcellular location">
    <subcellularLocation>
        <location evidence="1">Membrane</location>
        <topology evidence="1">Multi-pass membrane protein</topology>
    </subcellularLocation>
</comment>
<reference evidence="7" key="1">
    <citation type="submission" date="2020-04" db="EMBL/GenBank/DDBJ databases">
        <title>Draft genome resource of the tomato pathogen Pseudocercospora fuligena.</title>
        <authorList>
            <person name="Zaccaron A."/>
        </authorList>
    </citation>
    <scope>NUCLEOTIDE SEQUENCE</scope>
    <source>
        <strain evidence="7">PF001</strain>
    </source>
</reference>
<dbReference type="InterPro" id="IPR020846">
    <property type="entry name" value="MFS_dom"/>
</dbReference>
<dbReference type="AlphaFoldDB" id="A0A8H6RPJ3"/>
<comment type="caution">
    <text evidence="7">The sequence shown here is derived from an EMBL/GenBank/DDBJ whole genome shotgun (WGS) entry which is preliminary data.</text>
</comment>
<organism evidence="7 8">
    <name type="scientific">Pseudocercospora fuligena</name>
    <dbReference type="NCBI Taxonomy" id="685502"/>
    <lineage>
        <taxon>Eukaryota</taxon>
        <taxon>Fungi</taxon>
        <taxon>Dikarya</taxon>
        <taxon>Ascomycota</taxon>
        <taxon>Pezizomycotina</taxon>
        <taxon>Dothideomycetes</taxon>
        <taxon>Dothideomycetidae</taxon>
        <taxon>Mycosphaerellales</taxon>
        <taxon>Mycosphaerellaceae</taxon>
        <taxon>Pseudocercospora</taxon>
    </lineage>
</organism>
<dbReference type="Gene3D" id="1.20.1250.20">
    <property type="entry name" value="MFS general substrate transporter like domains"/>
    <property type="match status" value="2"/>
</dbReference>
<protein>
    <submittedName>
        <fullName evidence="7">MFS siderochrome iron transporter C</fullName>
    </submittedName>
</protein>
<feature type="transmembrane region" description="Helical" evidence="5">
    <location>
        <begin position="139"/>
        <end position="158"/>
    </location>
</feature>
<evidence type="ECO:0000313" key="8">
    <source>
        <dbReference type="Proteomes" id="UP000660729"/>
    </source>
</evidence>
<keyword evidence="4 5" id="KW-0472">Membrane</keyword>
<feature type="transmembrane region" description="Helical" evidence="5">
    <location>
        <begin position="170"/>
        <end position="192"/>
    </location>
</feature>
<feature type="transmembrane region" description="Helical" evidence="5">
    <location>
        <begin position="287"/>
        <end position="309"/>
    </location>
</feature>
<dbReference type="Proteomes" id="UP000660729">
    <property type="component" value="Unassembled WGS sequence"/>
</dbReference>
<dbReference type="PANTHER" id="PTHR23501:SF200">
    <property type="entry name" value="TRANSPORTER, PUTATIVE (AFU_ORTHOLOGUE AFUA_3G01360)-RELATED"/>
    <property type="match status" value="1"/>
</dbReference>
<feature type="domain" description="Major facilitator superfamily (MFS) profile" evidence="6">
    <location>
        <begin position="16"/>
        <end position="514"/>
    </location>
</feature>
<feature type="transmembrane region" description="Helical" evidence="5">
    <location>
        <begin position="12"/>
        <end position="29"/>
    </location>
</feature>
<evidence type="ECO:0000259" key="6">
    <source>
        <dbReference type="PROSITE" id="PS50850"/>
    </source>
</evidence>
<dbReference type="InterPro" id="IPR036259">
    <property type="entry name" value="MFS_trans_sf"/>
</dbReference>
<sequence length="516" mass="55963">MEGVQAVWTPLTKTWLIVGIALMVALFGLDSSTIPSYSNYALSEFQSNSLQGTLGVTLSGISAVMKIPVAKFSDILGRGEVFTFSIVMFYLGFILHCAASSFGTFAAGTVFYAFGQASNIVLLNILVSDLTSMRIRALVLNLVFSPVLVPTWVAGPIVNSVVDGVGWRWGYGMFAIMMPIGGAVLIVALLHLQKKAKKKGLIIAKKSSIVQFCSEVDLGGLLLVSTGLTLFLIPVSLARRTAHRWDTRWISTSLAIGTLLMLCIWPYEQFAARQPCIRIQYFKTRAIILPAIMALFDMADFGATHTYLFPWSATSHNLSARDTVYLVSINSVAQCVSGSIAGAFMYKFRRYKLIAFLGACTRLLGYGVMVRLRNNGSSIAELFAVQIVQGLGSGMIEAIFIVAAQIVVPHAELAQVTAFVSMAFNLGAAIGAAIAGSIYTSHPKERLRIRLRSEENDTLVEHMFESISEPSQWGSPERSAVALAYSDVMGYITIAALALSIPVVLAAWFFPNDELG</sequence>
<feature type="transmembrane region" description="Helical" evidence="5">
    <location>
        <begin position="109"/>
        <end position="127"/>
    </location>
</feature>
<feature type="transmembrane region" description="Helical" evidence="5">
    <location>
        <begin position="249"/>
        <end position="267"/>
    </location>
</feature>
<dbReference type="OrthoDB" id="2241241at2759"/>
<feature type="transmembrane region" description="Helical" evidence="5">
    <location>
        <begin position="212"/>
        <end position="237"/>
    </location>
</feature>
<evidence type="ECO:0000256" key="1">
    <source>
        <dbReference type="ARBA" id="ARBA00004141"/>
    </source>
</evidence>
<keyword evidence="2 5" id="KW-0812">Transmembrane</keyword>